<dbReference type="PROSITE" id="PS00109">
    <property type="entry name" value="PROTEIN_KINASE_TYR"/>
    <property type="match status" value="1"/>
</dbReference>
<name>A0AAW0D1H0_9AGAR</name>
<dbReference type="EMBL" id="JAWWNJ010000011">
    <property type="protein sequence ID" value="KAK7044808.1"/>
    <property type="molecule type" value="Genomic_DNA"/>
</dbReference>
<feature type="compositionally biased region" description="Polar residues" evidence="1">
    <location>
        <begin position="8"/>
        <end position="24"/>
    </location>
</feature>
<dbReference type="PANTHER" id="PTHR38248:SF2">
    <property type="entry name" value="FUNK1 11"/>
    <property type="match status" value="1"/>
</dbReference>
<gene>
    <name evidence="3" type="ORF">R3P38DRAFT_2766380</name>
</gene>
<dbReference type="Gene3D" id="1.10.510.10">
    <property type="entry name" value="Transferase(Phosphotransferase) domain 1"/>
    <property type="match status" value="1"/>
</dbReference>
<dbReference type="PANTHER" id="PTHR38248">
    <property type="entry name" value="FUNK1 6"/>
    <property type="match status" value="1"/>
</dbReference>
<dbReference type="InterPro" id="IPR000719">
    <property type="entry name" value="Prot_kinase_dom"/>
</dbReference>
<dbReference type="Proteomes" id="UP001362999">
    <property type="component" value="Unassembled WGS sequence"/>
</dbReference>
<dbReference type="InterPro" id="IPR008266">
    <property type="entry name" value="Tyr_kinase_AS"/>
</dbReference>
<feature type="compositionally biased region" description="Basic and acidic residues" evidence="1">
    <location>
        <begin position="647"/>
        <end position="656"/>
    </location>
</feature>
<comment type="caution">
    <text evidence="3">The sequence shown here is derived from an EMBL/GenBank/DDBJ whole genome shotgun (WGS) entry which is preliminary data.</text>
</comment>
<keyword evidence="4" id="KW-1185">Reference proteome</keyword>
<dbReference type="GO" id="GO:0004672">
    <property type="term" value="F:protein kinase activity"/>
    <property type="evidence" value="ECO:0007669"/>
    <property type="project" value="InterPro"/>
</dbReference>
<protein>
    <recommendedName>
        <fullName evidence="2">Protein kinase domain-containing protein</fullName>
    </recommendedName>
</protein>
<feature type="region of interest" description="Disordered" evidence="1">
    <location>
        <begin position="1"/>
        <end position="34"/>
    </location>
</feature>
<dbReference type="InterPro" id="IPR011009">
    <property type="entry name" value="Kinase-like_dom_sf"/>
</dbReference>
<evidence type="ECO:0000259" key="2">
    <source>
        <dbReference type="PROSITE" id="PS50011"/>
    </source>
</evidence>
<evidence type="ECO:0000313" key="3">
    <source>
        <dbReference type="EMBL" id="KAK7044808.1"/>
    </source>
</evidence>
<accession>A0AAW0D1H0</accession>
<dbReference type="Pfam" id="PF17667">
    <property type="entry name" value="Pkinase_fungal"/>
    <property type="match status" value="2"/>
</dbReference>
<dbReference type="SUPFAM" id="SSF56112">
    <property type="entry name" value="Protein kinase-like (PK-like)"/>
    <property type="match status" value="1"/>
</dbReference>
<sequence length="732" mass="83363">MPPCPWTPSYQPQPTSVESATPEHQTSHDSEHTYHQVKEIQKALRRELDGAWVKEEGGTFQTHLERIVDSRYPLLDAQIDVWLGNYTGYSAQNRWRYIPYQPALEKELYAPFVTLLNDILTHFLLGPTSQNQQRLVVDTHRSPFIHHALDAAHEEIVKSSPDISNFGGPSATKTRNIATMMGYPAAIGLYEGKLKLTPSLNQAEREQQPSRRFVHIPLFSDEEFRVLRFDCSGCYYTNKLNYPQRAKFFVKLVVSFGSFDEDLIGYDTSIYWDWNTEKLFLRVAFPKRYDSHMKGWKVDLNPMVFDLEDQPMFSRHTIRSRGTVCWSATYHGDQYIIKDYWRADGRPSEIELLRELIRMLTFEEDRESIETGRGFPQSVGMYSDSDASRVLGRFYIRIVVRRYGDTLEKASSALQLLQAIRDIVLGHREAFLNRGILHRDISFNNLLLSPYLEDGRGVLIDWDMAKKIAAFFMTEHDSRTGTRAFQSVKVLRASNLLGHHDHLDDLESVFYVLYYVLYGFDTVGRRVPADKGAIARWEPPGKDPQDLADSKVAFLLSPALRSLAGLIERLQGFFANGRLRSVQAAFGVANPVPFPAFDRVQAEADYQTFIDFVDVALTRITSLPPTQSAPQPAPPSTHPSSSHSPKRGLDDVKPGNEDETAAANGGSPSTPHEQTTTSQYFTVDPPLALPRHRRRTMVHLSAACARRRRKENLDDDYVEGNRRKGKGKGKRS</sequence>
<feature type="domain" description="Protein kinase" evidence="2">
    <location>
        <begin position="248"/>
        <end position="597"/>
    </location>
</feature>
<feature type="region of interest" description="Disordered" evidence="1">
    <location>
        <begin position="700"/>
        <end position="732"/>
    </location>
</feature>
<dbReference type="AlphaFoldDB" id="A0AAW0D1H0"/>
<feature type="compositionally biased region" description="Basic residues" evidence="1">
    <location>
        <begin position="723"/>
        <end position="732"/>
    </location>
</feature>
<proteinExistence type="predicted"/>
<organism evidence="3 4">
    <name type="scientific">Favolaschia claudopus</name>
    <dbReference type="NCBI Taxonomy" id="2862362"/>
    <lineage>
        <taxon>Eukaryota</taxon>
        <taxon>Fungi</taxon>
        <taxon>Dikarya</taxon>
        <taxon>Basidiomycota</taxon>
        <taxon>Agaricomycotina</taxon>
        <taxon>Agaricomycetes</taxon>
        <taxon>Agaricomycetidae</taxon>
        <taxon>Agaricales</taxon>
        <taxon>Marasmiineae</taxon>
        <taxon>Mycenaceae</taxon>
        <taxon>Favolaschia</taxon>
    </lineage>
</organism>
<evidence type="ECO:0000256" key="1">
    <source>
        <dbReference type="SAM" id="MobiDB-lite"/>
    </source>
</evidence>
<feature type="compositionally biased region" description="Basic and acidic residues" evidence="1">
    <location>
        <begin position="25"/>
        <end position="34"/>
    </location>
</feature>
<evidence type="ECO:0000313" key="4">
    <source>
        <dbReference type="Proteomes" id="UP001362999"/>
    </source>
</evidence>
<feature type="region of interest" description="Disordered" evidence="1">
    <location>
        <begin position="623"/>
        <end position="681"/>
    </location>
</feature>
<feature type="compositionally biased region" description="Polar residues" evidence="1">
    <location>
        <begin position="666"/>
        <end position="681"/>
    </location>
</feature>
<dbReference type="GO" id="GO:0005524">
    <property type="term" value="F:ATP binding"/>
    <property type="evidence" value="ECO:0007669"/>
    <property type="project" value="InterPro"/>
</dbReference>
<dbReference type="PROSITE" id="PS50011">
    <property type="entry name" value="PROTEIN_KINASE_DOM"/>
    <property type="match status" value="1"/>
</dbReference>
<reference evidence="3 4" key="1">
    <citation type="journal article" date="2024" name="J Genomics">
        <title>Draft genome sequencing and assembly of Favolaschia claudopus CIRM-BRFM 2984 isolated from oak limbs.</title>
        <authorList>
            <person name="Navarro D."/>
            <person name="Drula E."/>
            <person name="Chaduli D."/>
            <person name="Cazenave R."/>
            <person name="Ahrendt S."/>
            <person name="Wang J."/>
            <person name="Lipzen A."/>
            <person name="Daum C."/>
            <person name="Barry K."/>
            <person name="Grigoriev I.V."/>
            <person name="Favel A."/>
            <person name="Rosso M.N."/>
            <person name="Martin F."/>
        </authorList>
    </citation>
    <scope>NUCLEOTIDE SEQUENCE [LARGE SCALE GENOMIC DNA]</scope>
    <source>
        <strain evidence="3 4">CIRM-BRFM 2984</strain>
    </source>
</reference>
<dbReference type="InterPro" id="IPR040976">
    <property type="entry name" value="Pkinase_fungal"/>
</dbReference>